<feature type="compositionally biased region" description="Polar residues" evidence="1">
    <location>
        <begin position="1"/>
        <end position="12"/>
    </location>
</feature>
<dbReference type="EMBL" id="JAUSVX010000003">
    <property type="protein sequence ID" value="MDQ0469364.1"/>
    <property type="molecule type" value="Genomic_DNA"/>
</dbReference>
<comment type="caution">
    <text evidence="2">The sequence shown here is derived from an EMBL/GenBank/DDBJ whole genome shotgun (WGS) entry which is preliminary data.</text>
</comment>
<accession>A0ABU0J7X3</accession>
<gene>
    <name evidence="2" type="ORF">QO011_002375</name>
</gene>
<feature type="region of interest" description="Disordered" evidence="1">
    <location>
        <begin position="1"/>
        <end position="25"/>
    </location>
</feature>
<protein>
    <submittedName>
        <fullName evidence="2">Uncharacterized protein</fullName>
    </submittedName>
</protein>
<proteinExistence type="predicted"/>
<organism evidence="2 3">
    <name type="scientific">Labrys wisconsinensis</name>
    <dbReference type="NCBI Taxonomy" id="425677"/>
    <lineage>
        <taxon>Bacteria</taxon>
        <taxon>Pseudomonadati</taxon>
        <taxon>Pseudomonadota</taxon>
        <taxon>Alphaproteobacteria</taxon>
        <taxon>Hyphomicrobiales</taxon>
        <taxon>Xanthobacteraceae</taxon>
        <taxon>Labrys</taxon>
    </lineage>
</organism>
<feature type="region of interest" description="Disordered" evidence="1">
    <location>
        <begin position="61"/>
        <end position="80"/>
    </location>
</feature>
<name>A0ABU0J7X3_9HYPH</name>
<reference evidence="2 3" key="1">
    <citation type="submission" date="2023-07" db="EMBL/GenBank/DDBJ databases">
        <title>Genomic Encyclopedia of Type Strains, Phase IV (KMG-IV): sequencing the most valuable type-strain genomes for metagenomic binning, comparative biology and taxonomic classification.</title>
        <authorList>
            <person name="Goeker M."/>
        </authorList>
    </citation>
    <scope>NUCLEOTIDE SEQUENCE [LARGE SCALE GENOMIC DNA]</scope>
    <source>
        <strain evidence="2 3">DSM 19619</strain>
    </source>
</reference>
<evidence type="ECO:0000313" key="2">
    <source>
        <dbReference type="EMBL" id="MDQ0469364.1"/>
    </source>
</evidence>
<evidence type="ECO:0000313" key="3">
    <source>
        <dbReference type="Proteomes" id="UP001242480"/>
    </source>
</evidence>
<evidence type="ECO:0000256" key="1">
    <source>
        <dbReference type="SAM" id="MobiDB-lite"/>
    </source>
</evidence>
<keyword evidence="3" id="KW-1185">Reference proteome</keyword>
<feature type="compositionally biased region" description="Polar residues" evidence="1">
    <location>
        <begin position="66"/>
        <end position="78"/>
    </location>
</feature>
<sequence>MANGPATPQVSQAERCGDDDMVGHRPGIAATMPLIASRTTLSRKPSIQYDERGAAMTLSMTRRRSAGSTGLCSNTSRPEPTIGPACGVAVSAASPMLGPRAPVQT</sequence>
<dbReference type="Proteomes" id="UP001242480">
    <property type="component" value="Unassembled WGS sequence"/>
</dbReference>